<name>A0A2B8BDV1_9PROT</name>
<dbReference type="Pfam" id="PF02405">
    <property type="entry name" value="MlaE"/>
    <property type="match status" value="1"/>
</dbReference>
<dbReference type="PROSITE" id="PS50893">
    <property type="entry name" value="ABC_TRANSPORTER_2"/>
    <property type="match status" value="1"/>
</dbReference>
<keyword evidence="3" id="KW-0547">Nucleotide-binding</keyword>
<keyword evidence="8" id="KW-1185">Reference proteome</keyword>
<keyword evidence="2" id="KW-0813">Transport</keyword>
<dbReference type="InterPro" id="IPR027417">
    <property type="entry name" value="P-loop_NTPase"/>
</dbReference>
<dbReference type="PROSITE" id="PS00211">
    <property type="entry name" value="ABC_TRANSPORTER_1"/>
    <property type="match status" value="1"/>
</dbReference>
<feature type="transmembrane region" description="Helical" evidence="5">
    <location>
        <begin position="345"/>
        <end position="367"/>
    </location>
</feature>
<feature type="transmembrane region" description="Helical" evidence="5">
    <location>
        <begin position="462"/>
        <end position="485"/>
    </location>
</feature>
<dbReference type="RefSeq" id="WP_098738267.1">
    <property type="nucleotide sequence ID" value="NZ_PDKW01000042.1"/>
</dbReference>
<dbReference type="EMBL" id="PDKW01000042">
    <property type="protein sequence ID" value="PGH55552.1"/>
    <property type="molecule type" value="Genomic_DNA"/>
</dbReference>
<evidence type="ECO:0000256" key="5">
    <source>
        <dbReference type="SAM" id="Phobius"/>
    </source>
</evidence>
<organism evidence="7 8">
    <name type="scientific">Azospirillum palustre</name>
    <dbReference type="NCBI Taxonomy" id="2044885"/>
    <lineage>
        <taxon>Bacteria</taxon>
        <taxon>Pseudomonadati</taxon>
        <taxon>Pseudomonadota</taxon>
        <taxon>Alphaproteobacteria</taxon>
        <taxon>Rhodospirillales</taxon>
        <taxon>Azospirillaceae</taxon>
        <taxon>Azospirillum</taxon>
    </lineage>
</organism>
<dbReference type="OrthoDB" id="9772862at2"/>
<evidence type="ECO:0000313" key="7">
    <source>
        <dbReference type="EMBL" id="PGH55552.1"/>
    </source>
</evidence>
<dbReference type="InterPro" id="IPR015856">
    <property type="entry name" value="ABC_transpr_CbiO/EcfA_su"/>
</dbReference>
<dbReference type="SUPFAM" id="SSF52540">
    <property type="entry name" value="P-loop containing nucleoside triphosphate hydrolases"/>
    <property type="match status" value="1"/>
</dbReference>
<feature type="transmembrane region" description="Helical" evidence="5">
    <location>
        <begin position="497"/>
        <end position="519"/>
    </location>
</feature>
<dbReference type="InterPro" id="IPR003593">
    <property type="entry name" value="AAA+_ATPase"/>
</dbReference>
<dbReference type="PANTHER" id="PTHR24220">
    <property type="entry name" value="IMPORT ATP-BINDING PROTEIN"/>
    <property type="match status" value="1"/>
</dbReference>
<dbReference type="Proteomes" id="UP000225379">
    <property type="component" value="Unassembled WGS sequence"/>
</dbReference>
<dbReference type="InterPro" id="IPR015854">
    <property type="entry name" value="ABC_transpr_LolD-like"/>
</dbReference>
<evidence type="ECO:0000256" key="2">
    <source>
        <dbReference type="ARBA" id="ARBA00022448"/>
    </source>
</evidence>
<dbReference type="CDD" id="cd03225">
    <property type="entry name" value="ABC_cobalt_CbiO_domain1"/>
    <property type="match status" value="1"/>
</dbReference>
<keyword evidence="5" id="KW-0472">Membrane</keyword>
<dbReference type="InterPro" id="IPR003439">
    <property type="entry name" value="ABC_transporter-like_ATP-bd"/>
</dbReference>
<dbReference type="PANTHER" id="PTHR24220:SF689">
    <property type="entry name" value="LIPOPROTEIN-RELEASING SYSTEM ATP-BINDING PROTEIN LOLD"/>
    <property type="match status" value="1"/>
</dbReference>
<dbReference type="SMART" id="SM00382">
    <property type="entry name" value="AAA"/>
    <property type="match status" value="1"/>
</dbReference>
<proteinExistence type="inferred from homology"/>
<dbReference type="GO" id="GO:0043190">
    <property type="term" value="C:ATP-binding cassette (ABC) transporter complex"/>
    <property type="evidence" value="ECO:0007669"/>
    <property type="project" value="InterPro"/>
</dbReference>
<dbReference type="GO" id="GO:0005524">
    <property type="term" value="F:ATP binding"/>
    <property type="evidence" value="ECO:0007669"/>
    <property type="project" value="UniProtKB-KW"/>
</dbReference>
<feature type="transmembrane region" description="Helical" evidence="5">
    <location>
        <begin position="399"/>
        <end position="426"/>
    </location>
</feature>
<evidence type="ECO:0000256" key="3">
    <source>
        <dbReference type="ARBA" id="ARBA00022741"/>
    </source>
</evidence>
<evidence type="ECO:0000256" key="4">
    <source>
        <dbReference type="ARBA" id="ARBA00022840"/>
    </source>
</evidence>
<keyword evidence="5" id="KW-0812">Transmembrane</keyword>
<evidence type="ECO:0000313" key="8">
    <source>
        <dbReference type="Proteomes" id="UP000225379"/>
    </source>
</evidence>
<comment type="similarity">
    <text evidence="1">Belongs to the ABC transporter superfamily.</text>
</comment>
<dbReference type="InterPro" id="IPR017871">
    <property type="entry name" value="ABC_transporter-like_CS"/>
</dbReference>
<feature type="transmembrane region" description="Helical" evidence="5">
    <location>
        <begin position="297"/>
        <end position="325"/>
    </location>
</feature>
<comment type="caution">
    <text evidence="7">The sequence shown here is derived from an EMBL/GenBank/DDBJ whole genome shotgun (WGS) entry which is preliminary data.</text>
</comment>
<feature type="domain" description="ABC transporter" evidence="6">
    <location>
        <begin position="8"/>
        <end position="242"/>
    </location>
</feature>
<keyword evidence="5" id="KW-1133">Transmembrane helix</keyword>
<dbReference type="Pfam" id="PF00005">
    <property type="entry name" value="ABC_tran"/>
    <property type="match status" value="1"/>
</dbReference>
<gene>
    <name evidence="7" type="ORF">CRT60_19885</name>
</gene>
<dbReference type="InterPro" id="IPR030802">
    <property type="entry name" value="Permease_MalE"/>
</dbReference>
<dbReference type="GO" id="GO:0016887">
    <property type="term" value="F:ATP hydrolysis activity"/>
    <property type="evidence" value="ECO:0007669"/>
    <property type="project" value="InterPro"/>
</dbReference>
<keyword evidence="4" id="KW-0067">ATP-binding</keyword>
<dbReference type="GO" id="GO:0022857">
    <property type="term" value="F:transmembrane transporter activity"/>
    <property type="evidence" value="ECO:0007669"/>
    <property type="project" value="TreeGrafter"/>
</dbReference>
<reference evidence="8" key="1">
    <citation type="submission" date="2017-10" db="EMBL/GenBank/DDBJ databases">
        <authorList>
            <person name="Kravchenko I.K."/>
            <person name="Grouzdev D.S."/>
        </authorList>
    </citation>
    <scope>NUCLEOTIDE SEQUENCE [LARGE SCALE GENOMIC DNA]</scope>
    <source>
        <strain evidence="8">B2</strain>
    </source>
</reference>
<dbReference type="Gene3D" id="3.40.50.300">
    <property type="entry name" value="P-loop containing nucleotide triphosphate hydrolases"/>
    <property type="match status" value="1"/>
</dbReference>
<evidence type="ECO:0000256" key="1">
    <source>
        <dbReference type="ARBA" id="ARBA00005417"/>
    </source>
</evidence>
<accession>A0A2B8BDV1</accession>
<dbReference type="AlphaFoldDB" id="A0A2B8BDV1"/>
<protein>
    <submittedName>
        <fullName evidence="7">ABC transporter</fullName>
    </submittedName>
</protein>
<evidence type="ECO:0000259" key="6">
    <source>
        <dbReference type="PROSITE" id="PS50893"/>
    </source>
</evidence>
<sequence length="521" mass="56357">MTQTSHALVIDGLTIDRPNGQPLLRQTSFAIDPAEVVLLVGPSGSGKSTIVKLLGGLLENGPGEWRVSGRLHCGGQPMDLATERSAVGGIVFQDHALFNDLSAVENLRIAADHAAHRPDSVLIADATALLDGIEPTQTVSSCSGGQRQRLAIARTLLADRPVLLFDEPNSGLDVAMARRLGELIRDLCRTMNKPALVVAHHVKDLLPVADRVLLFDTRNHRLVEVPRDAEAIEAALLALDESAPPNGSQAGLTETGLAETGLVEVGILRGAGKGRDWRQEIGHRSRFHWFLRYLAEYFWELCVSPLMLIYMGAGALIMGFVSMWFGFHYNSFGGYLKSLLHDETLVGLGLVQGTVAVPLISSILFVARNNAIIAADIGNRVLSSQFSAMQNLRITARGYIFSAILINMVVGSLILLVISLGMASWASMQTWHVQFPMQSFELWRSHFFRKLLPDGLHPSFSMVWVLLKVALSSLLAGGAAIVIGCGKKESVLEINAAIARSIIVGVTLTLLVHAIISILTL</sequence>